<feature type="coiled-coil region" evidence="1">
    <location>
        <begin position="96"/>
        <end position="123"/>
    </location>
</feature>
<evidence type="ECO:0000256" key="1">
    <source>
        <dbReference type="SAM" id="Coils"/>
    </source>
</evidence>
<feature type="coiled-coil region" evidence="1">
    <location>
        <begin position="155"/>
        <end position="189"/>
    </location>
</feature>
<dbReference type="InterPro" id="IPR011935">
    <property type="entry name" value="CHP02231"/>
</dbReference>
<proteinExistence type="predicted"/>
<organism evidence="5 6">
    <name type="scientific">Roseateles puraquae</name>
    <dbReference type="NCBI Taxonomy" id="431059"/>
    <lineage>
        <taxon>Bacteria</taxon>
        <taxon>Pseudomonadati</taxon>
        <taxon>Pseudomonadota</taxon>
        <taxon>Betaproteobacteria</taxon>
        <taxon>Burkholderiales</taxon>
        <taxon>Sphaerotilaceae</taxon>
        <taxon>Roseateles</taxon>
    </lineage>
</organism>
<gene>
    <name evidence="5" type="ORF">CDO81_15140</name>
</gene>
<dbReference type="Proteomes" id="UP000197446">
    <property type="component" value="Unassembled WGS sequence"/>
</dbReference>
<dbReference type="PANTHER" id="PTHR31005">
    <property type="entry name" value="DUF4139 DOMAIN-CONTAINING PROTEIN"/>
    <property type="match status" value="1"/>
</dbReference>
<evidence type="ECO:0008006" key="7">
    <source>
        <dbReference type="Google" id="ProtNLM"/>
    </source>
</evidence>
<feature type="domain" description="DUF4139" evidence="3">
    <location>
        <begin position="208"/>
        <end position="522"/>
    </location>
</feature>
<feature type="domain" description="DUF4140" evidence="4">
    <location>
        <begin position="32"/>
        <end position="126"/>
    </location>
</feature>
<dbReference type="PANTHER" id="PTHR31005:SF8">
    <property type="entry name" value="DUF4139 DOMAIN-CONTAINING PROTEIN"/>
    <property type="match status" value="1"/>
</dbReference>
<dbReference type="AlphaFoldDB" id="A0A254N7Y9"/>
<sequence>MPRTALLPAASSALIALLLPALAQAQSRIDEVLVYPGGAQVTRLASVAAGARELVLTCLTARFDPDTLQIDAPAGVNLGPVQIETLPRDRAPDCANSALDEQLRKLEAQRDSLNAESGALETGLGYLKALGNGDARNPPTTAAIGATADTIRKAALDALQRQAQLRRQVEELERQIGPLKSERDRLAAANPEWRSLRVRLSTAQAAELRLSYRITQAGWAPSYRALLDTTSGALHLERLAQVSQQSGEDWRNVTLRLSTAQVSTRVGLPSPAPWLLNIRPPVAAEARAYVPAPAPPLAMSMAVQGSRAREPELDRFDLTVFQNDYATEFVLPLRVNIDSGIQRASLTLGTEKLQARVLARVQPQSEAAAYLVADLARPAGAWPRGPLQLVRDGALVGNSSLQVAGSDERLELPFGRDDAVRVQVEPEQRNAGDRGFIGARAEHRYGRAYVVENRHTRGALTLQVVEVGPVAQHEDIKVQAQFSPTPSTQAWRKQPGWVMWEQSLPAGTSQRFTADYVISAPKDAPLTGLR</sequence>
<keyword evidence="6" id="KW-1185">Reference proteome</keyword>
<accession>A0A254N7Y9</accession>
<dbReference type="RefSeq" id="WP_088484076.1">
    <property type="nucleotide sequence ID" value="NZ_NISI01000006.1"/>
</dbReference>
<dbReference type="OrthoDB" id="9777444at2"/>
<dbReference type="InterPro" id="IPR025554">
    <property type="entry name" value="DUF4140"/>
</dbReference>
<comment type="caution">
    <text evidence="5">The sequence shown here is derived from an EMBL/GenBank/DDBJ whole genome shotgun (WGS) entry which is preliminary data.</text>
</comment>
<evidence type="ECO:0000259" key="4">
    <source>
        <dbReference type="Pfam" id="PF13600"/>
    </source>
</evidence>
<keyword evidence="2" id="KW-0732">Signal</keyword>
<keyword evidence="1" id="KW-0175">Coiled coil</keyword>
<evidence type="ECO:0000259" key="3">
    <source>
        <dbReference type="Pfam" id="PF13598"/>
    </source>
</evidence>
<dbReference type="EMBL" id="NISI01000006">
    <property type="protein sequence ID" value="OWR02922.1"/>
    <property type="molecule type" value="Genomic_DNA"/>
</dbReference>
<dbReference type="Pfam" id="PF13600">
    <property type="entry name" value="DUF4140"/>
    <property type="match status" value="1"/>
</dbReference>
<dbReference type="InterPro" id="IPR037291">
    <property type="entry name" value="DUF4139"/>
</dbReference>
<feature type="signal peptide" evidence="2">
    <location>
        <begin position="1"/>
        <end position="25"/>
    </location>
</feature>
<feature type="chain" id="PRO_5012626119" description="DUF4139 domain-containing protein" evidence="2">
    <location>
        <begin position="26"/>
        <end position="530"/>
    </location>
</feature>
<name>A0A254N7Y9_9BURK</name>
<dbReference type="Pfam" id="PF13598">
    <property type="entry name" value="DUF4139"/>
    <property type="match status" value="1"/>
</dbReference>
<protein>
    <recommendedName>
        <fullName evidence="7">DUF4139 domain-containing protein</fullName>
    </recommendedName>
</protein>
<dbReference type="NCBIfam" id="TIGR02231">
    <property type="entry name" value="mucoidy inhibitor MuiA family protein"/>
    <property type="match status" value="1"/>
</dbReference>
<evidence type="ECO:0000313" key="5">
    <source>
        <dbReference type="EMBL" id="OWR02922.1"/>
    </source>
</evidence>
<evidence type="ECO:0000313" key="6">
    <source>
        <dbReference type="Proteomes" id="UP000197446"/>
    </source>
</evidence>
<evidence type="ECO:0000256" key="2">
    <source>
        <dbReference type="SAM" id="SignalP"/>
    </source>
</evidence>
<reference evidence="5 6" key="1">
    <citation type="journal article" date="2007" name="Int. J. Syst. Evol. Microbiol.">
        <title>Description of Pelomonas aquatica sp. nov. and Pelomonas puraquae sp. nov., isolated from industrial and haemodialysis water.</title>
        <authorList>
            <person name="Gomila M."/>
            <person name="Bowien B."/>
            <person name="Falsen E."/>
            <person name="Moore E.R."/>
            <person name="Lalucat J."/>
        </authorList>
    </citation>
    <scope>NUCLEOTIDE SEQUENCE [LARGE SCALE GENOMIC DNA]</scope>
    <source>
        <strain evidence="5 6">CCUG 52769</strain>
    </source>
</reference>